<sequence length="74" mass="8074">MRSYGRAEELDAVLPFDRLAELLIDDDVATLTRLAGEGMGTLDCLKAVDLAFRLLLTGPEALTLPMETTEHQAV</sequence>
<reference evidence="1 2" key="2">
    <citation type="journal article" date="2010" name="Stand. Genomic Sci.">
        <title>Complete genome sequence of the Medicago microsymbiont Ensifer (Sinorhizobium) medicae strain WSM419.</title>
        <authorList>
            <person name="Reeve W."/>
            <person name="Chain P."/>
            <person name="O'Hara G."/>
            <person name="Ardley J."/>
            <person name="Nandesena K."/>
            <person name="Brau L."/>
            <person name="Tiwari R."/>
            <person name="Malfatti S."/>
            <person name="Kiss H."/>
            <person name="Lapidus A."/>
            <person name="Copeland A."/>
            <person name="Nolan M."/>
            <person name="Land M."/>
            <person name="Hauser L."/>
            <person name="Chang Y.J."/>
            <person name="Ivanova N."/>
            <person name="Mavromatis K."/>
            <person name="Markowitz V."/>
            <person name="Kyrpides N."/>
            <person name="Gollagher M."/>
            <person name="Yates R."/>
            <person name="Dilworth M."/>
            <person name="Howieson J."/>
        </authorList>
    </citation>
    <scope>NUCLEOTIDE SEQUENCE [LARGE SCALE GENOMIC DNA]</scope>
    <source>
        <strain evidence="1 2">WSM419</strain>
        <plasmid evidence="2">Plasmid pSMED03</plasmid>
    </source>
</reference>
<geneLocation type="plasmid" evidence="1 2">
    <name>pSMED03</name>
</geneLocation>
<proteinExistence type="predicted"/>
<gene>
    <name evidence="1" type="ordered locus">Smed_6448</name>
</gene>
<dbReference type="EMBL" id="CP000741">
    <property type="protein sequence ID" value="ABR65014.1"/>
    <property type="molecule type" value="Genomic_DNA"/>
</dbReference>
<name>A6UMY4_SINMW</name>
<keyword evidence="1" id="KW-0614">Plasmid</keyword>
<dbReference type="HOGENOM" id="CLU_2685873_0_0_5"/>
<dbReference type="Proteomes" id="UP000001108">
    <property type="component" value="Plasmid pSMED03"/>
</dbReference>
<evidence type="ECO:0000313" key="2">
    <source>
        <dbReference type="Proteomes" id="UP000001108"/>
    </source>
</evidence>
<reference evidence="2" key="1">
    <citation type="submission" date="2007-06" db="EMBL/GenBank/DDBJ databases">
        <title>Complete sequence of Sinorhizobium medicae WSM419 plasmid pSMED03.</title>
        <authorList>
            <consortium name="US DOE Joint Genome Institute"/>
            <person name="Copeland A."/>
            <person name="Lucas S."/>
            <person name="Lapidus A."/>
            <person name="Barry K."/>
            <person name="Glavina del Rio T."/>
            <person name="Dalin E."/>
            <person name="Tice H."/>
            <person name="Pitluck S."/>
            <person name="Chain P."/>
            <person name="Malfatti S."/>
            <person name="Shin M."/>
            <person name="Vergez L."/>
            <person name="Schmutz J."/>
            <person name="Larimer F."/>
            <person name="Land M."/>
            <person name="Hauser L."/>
            <person name="Kyrpides N."/>
            <person name="Mikhailova N."/>
            <person name="Reeve W.G."/>
            <person name="Richardson P."/>
        </authorList>
    </citation>
    <scope>NUCLEOTIDE SEQUENCE [LARGE SCALE GENOMIC DNA]</scope>
    <source>
        <strain evidence="2">WSM419</strain>
        <plasmid evidence="2">Plasmid pSMED03</plasmid>
    </source>
</reference>
<dbReference type="PATRIC" id="fig|366394.8.peg.2971"/>
<dbReference type="RefSeq" id="WP_011971058.1">
    <property type="nucleotide sequence ID" value="NC_009622.1"/>
</dbReference>
<accession>A6UMY4</accession>
<dbReference type="AlphaFoldDB" id="A6UMY4"/>
<protein>
    <submittedName>
        <fullName evidence="1">Uncharacterized protein</fullName>
    </submittedName>
</protein>
<evidence type="ECO:0000313" key="1">
    <source>
        <dbReference type="EMBL" id="ABR65014.1"/>
    </source>
</evidence>
<organism evidence="1 2">
    <name type="scientific">Sinorhizobium medicae (strain WSM419)</name>
    <name type="common">Ensifer medicae</name>
    <dbReference type="NCBI Taxonomy" id="366394"/>
    <lineage>
        <taxon>Bacteria</taxon>
        <taxon>Pseudomonadati</taxon>
        <taxon>Pseudomonadota</taxon>
        <taxon>Alphaproteobacteria</taxon>
        <taxon>Hyphomicrobiales</taxon>
        <taxon>Rhizobiaceae</taxon>
        <taxon>Sinorhizobium/Ensifer group</taxon>
        <taxon>Sinorhizobium</taxon>
    </lineage>
</organism>
<dbReference type="KEGG" id="smd:Smed_6448"/>